<keyword evidence="5" id="KW-0342">GTP-binding</keyword>
<comment type="similarity">
    <text evidence="2">Belongs to the mab-21 family.</text>
</comment>
<evidence type="ECO:0000256" key="2">
    <source>
        <dbReference type="ARBA" id="ARBA00008307"/>
    </source>
</evidence>
<sequence>MSSIYEEHLEVIVSHLNTPPTDHGDFYRVRNFVINLVRDNRLVKSTCKVNSICFGSSVHGIRMYNNDEYDVMIELEFPFWSGIFARPDQYRPGMVHLDFKDLPFNQFTQDMLLDHRGYLLRSNVQTWMQSILLDVSGRQVWGEGRNLYYLRYKPGQCCHTIIAQSDSRTFSIDFVPAIKVMYDGADLQVVPKYAEGPKRSHNCTFMVTDILEEVRLFENGGELVQEAVMLLMALCETKGLPKIRKYHLVTCAILVMEYDDFYNFTLADVFINLLGKLIDALADNSLPYLGYMDRNLLSNFKPHQIDEYIDVLNSAYSTLKTYPYQYKLSFDRCSEHFL</sequence>
<dbReference type="PANTHER" id="PTHR10656">
    <property type="entry name" value="CELL FATE DETERMINING PROTEIN MAB21-RELATED"/>
    <property type="match status" value="1"/>
</dbReference>
<dbReference type="Gene3D" id="3.30.460.90">
    <property type="match status" value="1"/>
</dbReference>
<dbReference type="InParanoid" id="A0A0N8NZZ9"/>
<proteinExistence type="inferred from homology"/>
<keyword evidence="4" id="KW-0067">ATP-binding</keyword>
<comment type="cofactor">
    <cofactor evidence="1">
        <name>Mn(2+)</name>
        <dbReference type="ChEBI" id="CHEBI:29035"/>
    </cofactor>
</comment>
<organism evidence="8 9">
    <name type="scientific">Drosophila ananassae</name>
    <name type="common">Fruit fly</name>
    <dbReference type="NCBI Taxonomy" id="7217"/>
    <lineage>
        <taxon>Eukaryota</taxon>
        <taxon>Metazoa</taxon>
        <taxon>Ecdysozoa</taxon>
        <taxon>Arthropoda</taxon>
        <taxon>Hexapoda</taxon>
        <taxon>Insecta</taxon>
        <taxon>Pterygota</taxon>
        <taxon>Neoptera</taxon>
        <taxon>Endopterygota</taxon>
        <taxon>Diptera</taxon>
        <taxon>Brachycera</taxon>
        <taxon>Muscomorpha</taxon>
        <taxon>Ephydroidea</taxon>
        <taxon>Drosophilidae</taxon>
        <taxon>Drosophila</taxon>
        <taxon>Sophophora</taxon>
    </lineage>
</organism>
<dbReference type="Pfam" id="PF03281">
    <property type="entry name" value="Mab-21"/>
    <property type="match status" value="1"/>
</dbReference>
<evidence type="ECO:0000313" key="8">
    <source>
        <dbReference type="EMBL" id="KPU75732.1"/>
    </source>
</evidence>
<dbReference type="SMR" id="A0A0N8NZZ9"/>
<dbReference type="Gene3D" id="1.10.1410.40">
    <property type="match status" value="1"/>
</dbReference>
<dbReference type="SMART" id="SM01265">
    <property type="entry name" value="Mab-21"/>
    <property type="match status" value="1"/>
</dbReference>
<dbReference type="PANTHER" id="PTHR10656:SF42">
    <property type="entry name" value="CYCLIC GMP-AMP SYNTHASE-LIKE PROTEIN-RELATED"/>
    <property type="match status" value="1"/>
</dbReference>
<evidence type="ECO:0000256" key="5">
    <source>
        <dbReference type="ARBA" id="ARBA00023134"/>
    </source>
</evidence>
<keyword evidence="6" id="KW-0464">Manganese</keyword>
<dbReference type="Proteomes" id="UP000007801">
    <property type="component" value="Unassembled WGS sequence"/>
</dbReference>
<dbReference type="AlphaFoldDB" id="A0A0N8NZZ9"/>
<evidence type="ECO:0000256" key="4">
    <source>
        <dbReference type="ARBA" id="ARBA00022840"/>
    </source>
</evidence>
<dbReference type="GO" id="GO:0005524">
    <property type="term" value="F:ATP binding"/>
    <property type="evidence" value="ECO:0007669"/>
    <property type="project" value="UniProtKB-KW"/>
</dbReference>
<dbReference type="InterPro" id="IPR046903">
    <property type="entry name" value="Mab-21-like_nuc_Trfase"/>
</dbReference>
<dbReference type="InterPro" id="IPR024810">
    <property type="entry name" value="MAB21L/cGLR"/>
</dbReference>
<evidence type="ECO:0000313" key="9">
    <source>
        <dbReference type="Proteomes" id="UP000007801"/>
    </source>
</evidence>
<dbReference type="GeneID" id="26515367"/>
<dbReference type="KEGG" id="dan:26515367"/>
<evidence type="ECO:0000256" key="3">
    <source>
        <dbReference type="ARBA" id="ARBA00022741"/>
    </source>
</evidence>
<accession>A0A0N8NZZ9</accession>
<name>A0A0N8NZZ9_DROAN</name>
<dbReference type="OrthoDB" id="6054650at2759"/>
<keyword evidence="9" id="KW-1185">Reference proteome</keyword>
<dbReference type="EMBL" id="CH902619">
    <property type="protein sequence ID" value="KPU75732.1"/>
    <property type="molecule type" value="Genomic_DNA"/>
</dbReference>
<evidence type="ECO:0000256" key="1">
    <source>
        <dbReference type="ARBA" id="ARBA00001936"/>
    </source>
</evidence>
<feature type="domain" description="Mab-21-like nucleotidyltransferase" evidence="7">
    <location>
        <begin position="60"/>
        <end position="181"/>
    </location>
</feature>
<reference evidence="8 9" key="1">
    <citation type="journal article" date="2007" name="Nature">
        <title>Evolution of genes and genomes on the Drosophila phylogeny.</title>
        <authorList>
            <consortium name="Drosophila 12 Genomes Consortium"/>
            <person name="Clark A.G."/>
            <person name="Eisen M.B."/>
            <person name="Smith D.R."/>
            <person name="Bergman C.M."/>
            <person name="Oliver B."/>
            <person name="Markow T.A."/>
            <person name="Kaufman T.C."/>
            <person name="Kellis M."/>
            <person name="Gelbart W."/>
            <person name="Iyer V.N."/>
            <person name="Pollard D.A."/>
            <person name="Sackton T.B."/>
            <person name="Larracuente A.M."/>
            <person name="Singh N.D."/>
            <person name="Abad J.P."/>
            <person name="Abt D.N."/>
            <person name="Adryan B."/>
            <person name="Aguade M."/>
            <person name="Akashi H."/>
            <person name="Anderson W.W."/>
            <person name="Aquadro C.F."/>
            <person name="Ardell D.H."/>
            <person name="Arguello R."/>
            <person name="Artieri C.G."/>
            <person name="Barbash D.A."/>
            <person name="Barker D."/>
            <person name="Barsanti P."/>
            <person name="Batterham P."/>
            <person name="Batzoglou S."/>
            <person name="Begun D."/>
            <person name="Bhutkar A."/>
            <person name="Blanco E."/>
            <person name="Bosak S.A."/>
            <person name="Bradley R.K."/>
            <person name="Brand A.D."/>
            <person name="Brent M.R."/>
            <person name="Brooks A.N."/>
            <person name="Brown R.H."/>
            <person name="Butlin R.K."/>
            <person name="Caggese C."/>
            <person name="Calvi B.R."/>
            <person name="Bernardo de Carvalho A."/>
            <person name="Caspi A."/>
            <person name="Castrezana S."/>
            <person name="Celniker S.E."/>
            <person name="Chang J.L."/>
            <person name="Chapple C."/>
            <person name="Chatterji S."/>
            <person name="Chinwalla A."/>
            <person name="Civetta A."/>
            <person name="Clifton S.W."/>
            <person name="Comeron J.M."/>
            <person name="Costello J.C."/>
            <person name="Coyne J.A."/>
            <person name="Daub J."/>
            <person name="David R.G."/>
            <person name="Delcher A.L."/>
            <person name="Delehaunty K."/>
            <person name="Do C.B."/>
            <person name="Ebling H."/>
            <person name="Edwards K."/>
            <person name="Eickbush T."/>
            <person name="Evans J.D."/>
            <person name="Filipski A."/>
            <person name="Findeiss S."/>
            <person name="Freyhult E."/>
            <person name="Fulton L."/>
            <person name="Fulton R."/>
            <person name="Garcia A.C."/>
            <person name="Gardiner A."/>
            <person name="Garfield D.A."/>
            <person name="Garvin B.E."/>
            <person name="Gibson G."/>
            <person name="Gilbert D."/>
            <person name="Gnerre S."/>
            <person name="Godfrey J."/>
            <person name="Good R."/>
            <person name="Gotea V."/>
            <person name="Gravely B."/>
            <person name="Greenberg A.J."/>
            <person name="Griffiths-Jones S."/>
            <person name="Gross S."/>
            <person name="Guigo R."/>
            <person name="Gustafson E.A."/>
            <person name="Haerty W."/>
            <person name="Hahn M.W."/>
            <person name="Halligan D.L."/>
            <person name="Halpern A.L."/>
            <person name="Halter G.M."/>
            <person name="Han M.V."/>
            <person name="Heger A."/>
            <person name="Hillier L."/>
            <person name="Hinrichs A.S."/>
            <person name="Holmes I."/>
            <person name="Hoskins R.A."/>
            <person name="Hubisz M.J."/>
            <person name="Hultmark D."/>
            <person name="Huntley M.A."/>
            <person name="Jaffe D.B."/>
            <person name="Jagadeeshan S."/>
            <person name="Jeck W.R."/>
            <person name="Johnson J."/>
            <person name="Jones C.D."/>
            <person name="Jordan W.C."/>
            <person name="Karpen G.H."/>
            <person name="Kataoka E."/>
            <person name="Keightley P.D."/>
            <person name="Kheradpour P."/>
            <person name="Kirkness E.F."/>
            <person name="Koerich L.B."/>
            <person name="Kristiansen K."/>
            <person name="Kudrna D."/>
            <person name="Kulathinal R.J."/>
            <person name="Kumar S."/>
            <person name="Kwok R."/>
            <person name="Lander E."/>
            <person name="Langley C.H."/>
            <person name="Lapoint R."/>
            <person name="Lazzaro B.P."/>
            <person name="Lee S.J."/>
            <person name="Levesque L."/>
            <person name="Li R."/>
            <person name="Lin C.F."/>
            <person name="Lin M.F."/>
            <person name="Lindblad-Toh K."/>
            <person name="Llopart A."/>
            <person name="Long M."/>
            <person name="Low L."/>
            <person name="Lozovsky E."/>
            <person name="Lu J."/>
            <person name="Luo M."/>
            <person name="Machado C.A."/>
            <person name="Makalowski W."/>
            <person name="Marzo M."/>
            <person name="Matsuda M."/>
            <person name="Matzkin L."/>
            <person name="McAllister B."/>
            <person name="McBride C.S."/>
            <person name="McKernan B."/>
            <person name="McKernan K."/>
            <person name="Mendez-Lago M."/>
            <person name="Minx P."/>
            <person name="Mollenhauer M.U."/>
            <person name="Montooth K."/>
            <person name="Mount S.M."/>
            <person name="Mu X."/>
            <person name="Myers E."/>
            <person name="Negre B."/>
            <person name="Newfeld S."/>
            <person name="Nielsen R."/>
            <person name="Noor M.A."/>
            <person name="O'Grady P."/>
            <person name="Pachter L."/>
            <person name="Papaceit M."/>
            <person name="Parisi M.J."/>
            <person name="Parisi M."/>
            <person name="Parts L."/>
            <person name="Pedersen J.S."/>
            <person name="Pesole G."/>
            <person name="Phillippy A.M."/>
            <person name="Ponting C.P."/>
            <person name="Pop M."/>
            <person name="Porcelli D."/>
            <person name="Powell J.R."/>
            <person name="Prohaska S."/>
            <person name="Pruitt K."/>
            <person name="Puig M."/>
            <person name="Quesneville H."/>
            <person name="Ram K.R."/>
            <person name="Rand D."/>
            <person name="Rasmussen M.D."/>
            <person name="Reed L.K."/>
            <person name="Reenan R."/>
            <person name="Reily A."/>
            <person name="Remington K.A."/>
            <person name="Rieger T.T."/>
            <person name="Ritchie M.G."/>
            <person name="Robin C."/>
            <person name="Rogers Y.H."/>
            <person name="Rohde C."/>
            <person name="Rozas J."/>
            <person name="Rubenfield M.J."/>
            <person name="Ruiz A."/>
            <person name="Russo S."/>
            <person name="Salzberg S.L."/>
            <person name="Sanchez-Gracia A."/>
            <person name="Saranga D.J."/>
            <person name="Sato H."/>
            <person name="Schaeffer S.W."/>
            <person name="Schatz M.C."/>
            <person name="Schlenke T."/>
            <person name="Schwartz R."/>
            <person name="Segarra C."/>
            <person name="Singh R.S."/>
            <person name="Sirot L."/>
            <person name="Sirota M."/>
            <person name="Sisneros N.B."/>
            <person name="Smith C.D."/>
            <person name="Smith T.F."/>
            <person name="Spieth J."/>
            <person name="Stage D.E."/>
            <person name="Stark A."/>
            <person name="Stephan W."/>
            <person name="Strausberg R.L."/>
            <person name="Strempel S."/>
            <person name="Sturgill D."/>
            <person name="Sutton G."/>
            <person name="Sutton G.G."/>
            <person name="Tao W."/>
            <person name="Teichmann S."/>
            <person name="Tobari Y.N."/>
            <person name="Tomimura Y."/>
            <person name="Tsolas J.M."/>
            <person name="Valente V.L."/>
            <person name="Venter E."/>
            <person name="Venter J.C."/>
            <person name="Vicario S."/>
            <person name="Vieira F.G."/>
            <person name="Vilella A.J."/>
            <person name="Villasante A."/>
            <person name="Walenz B."/>
            <person name="Wang J."/>
            <person name="Wasserman M."/>
            <person name="Watts T."/>
            <person name="Wilson D."/>
            <person name="Wilson R.K."/>
            <person name="Wing R.A."/>
            <person name="Wolfner M.F."/>
            <person name="Wong A."/>
            <person name="Wong G.K."/>
            <person name="Wu C.I."/>
            <person name="Wu G."/>
            <person name="Yamamoto D."/>
            <person name="Yang H.P."/>
            <person name="Yang S.P."/>
            <person name="Yorke J.A."/>
            <person name="Yoshida K."/>
            <person name="Zdobnov E."/>
            <person name="Zhang P."/>
            <person name="Zhang Y."/>
            <person name="Zimin A.V."/>
            <person name="Baldwin J."/>
            <person name="Abdouelleil A."/>
            <person name="Abdulkadir J."/>
            <person name="Abebe A."/>
            <person name="Abera B."/>
            <person name="Abreu J."/>
            <person name="Acer S.C."/>
            <person name="Aftuck L."/>
            <person name="Alexander A."/>
            <person name="An P."/>
            <person name="Anderson E."/>
            <person name="Anderson S."/>
            <person name="Arachi H."/>
            <person name="Azer M."/>
            <person name="Bachantsang P."/>
            <person name="Barry A."/>
            <person name="Bayul T."/>
            <person name="Berlin A."/>
            <person name="Bessette D."/>
            <person name="Bloom T."/>
            <person name="Blye J."/>
            <person name="Boguslavskiy L."/>
            <person name="Bonnet C."/>
            <person name="Boukhgalter B."/>
            <person name="Bourzgui I."/>
            <person name="Brown A."/>
            <person name="Cahill P."/>
            <person name="Channer S."/>
            <person name="Cheshatsang Y."/>
            <person name="Chuda L."/>
            <person name="Citroen M."/>
            <person name="Collymore A."/>
            <person name="Cooke P."/>
            <person name="Costello M."/>
            <person name="D'Aco K."/>
            <person name="Daza R."/>
            <person name="De Haan G."/>
            <person name="DeGray S."/>
            <person name="DeMaso C."/>
            <person name="Dhargay N."/>
            <person name="Dooley K."/>
            <person name="Dooley E."/>
            <person name="Doricent M."/>
            <person name="Dorje P."/>
            <person name="Dorjee K."/>
            <person name="Dupes A."/>
            <person name="Elong R."/>
            <person name="Falk J."/>
            <person name="Farina A."/>
            <person name="Faro S."/>
            <person name="Ferguson D."/>
            <person name="Fisher S."/>
            <person name="Foley C.D."/>
            <person name="Franke A."/>
            <person name="Friedrich D."/>
            <person name="Gadbois L."/>
            <person name="Gearin G."/>
            <person name="Gearin C.R."/>
            <person name="Giannoukos G."/>
            <person name="Goode T."/>
            <person name="Graham J."/>
            <person name="Grandbois E."/>
            <person name="Grewal S."/>
            <person name="Gyaltsen K."/>
            <person name="Hafez N."/>
            <person name="Hagos B."/>
            <person name="Hall J."/>
            <person name="Henson C."/>
            <person name="Hollinger A."/>
            <person name="Honan T."/>
            <person name="Huard M.D."/>
            <person name="Hughes L."/>
            <person name="Hurhula B."/>
            <person name="Husby M.E."/>
            <person name="Kamat A."/>
            <person name="Kanga B."/>
            <person name="Kashin S."/>
            <person name="Khazanovich D."/>
            <person name="Kisner P."/>
            <person name="Lance K."/>
            <person name="Lara M."/>
            <person name="Lee W."/>
            <person name="Lennon N."/>
            <person name="Letendre F."/>
            <person name="LeVine R."/>
            <person name="Lipovsky A."/>
            <person name="Liu X."/>
            <person name="Liu J."/>
            <person name="Liu S."/>
            <person name="Lokyitsang T."/>
            <person name="Lokyitsang Y."/>
            <person name="Lubonja R."/>
            <person name="Lui A."/>
            <person name="MacDonald P."/>
            <person name="Magnisalis V."/>
            <person name="Maru K."/>
            <person name="Matthews C."/>
            <person name="McCusker W."/>
            <person name="McDonough S."/>
            <person name="Mehta T."/>
            <person name="Meldrim J."/>
            <person name="Meneus L."/>
            <person name="Mihai O."/>
            <person name="Mihalev A."/>
            <person name="Mihova T."/>
            <person name="Mittelman R."/>
            <person name="Mlenga V."/>
            <person name="Montmayeur A."/>
            <person name="Mulrain L."/>
            <person name="Navidi A."/>
            <person name="Naylor J."/>
            <person name="Negash T."/>
            <person name="Nguyen T."/>
            <person name="Nguyen N."/>
            <person name="Nicol R."/>
            <person name="Norbu C."/>
            <person name="Norbu N."/>
            <person name="Novod N."/>
            <person name="O'Neill B."/>
            <person name="Osman S."/>
            <person name="Markiewicz E."/>
            <person name="Oyono O.L."/>
            <person name="Patti C."/>
            <person name="Phunkhang P."/>
            <person name="Pierre F."/>
            <person name="Priest M."/>
            <person name="Raghuraman S."/>
            <person name="Rege F."/>
            <person name="Reyes R."/>
            <person name="Rise C."/>
            <person name="Rogov P."/>
            <person name="Ross K."/>
            <person name="Ryan E."/>
            <person name="Settipalli S."/>
            <person name="Shea T."/>
            <person name="Sherpa N."/>
            <person name="Shi L."/>
            <person name="Shih D."/>
            <person name="Sparrow T."/>
            <person name="Spaulding J."/>
            <person name="Stalker J."/>
            <person name="Stange-Thomann N."/>
            <person name="Stavropoulos S."/>
            <person name="Stone C."/>
            <person name="Strader C."/>
            <person name="Tesfaye S."/>
            <person name="Thomson T."/>
            <person name="Thoulutsang Y."/>
            <person name="Thoulutsang D."/>
            <person name="Topham K."/>
            <person name="Topping I."/>
            <person name="Tsamla T."/>
            <person name="Vassiliev H."/>
            <person name="Vo A."/>
            <person name="Wangchuk T."/>
            <person name="Wangdi T."/>
            <person name="Weiand M."/>
            <person name="Wilkinson J."/>
            <person name="Wilson A."/>
            <person name="Yadav S."/>
            <person name="Young G."/>
            <person name="Yu Q."/>
            <person name="Zembek L."/>
            <person name="Zhong D."/>
            <person name="Zimmer A."/>
            <person name="Zwirko Z."/>
            <person name="Jaffe D.B."/>
            <person name="Alvarez P."/>
            <person name="Brockman W."/>
            <person name="Butler J."/>
            <person name="Chin C."/>
            <person name="Gnerre S."/>
            <person name="Grabherr M."/>
            <person name="Kleber M."/>
            <person name="Mauceli E."/>
            <person name="MacCallum I."/>
        </authorList>
    </citation>
    <scope>NUCLEOTIDE SEQUENCE [LARGE SCALE GENOMIC DNA]</scope>
    <source>
        <strain evidence="9">Tucson 14024-0371.13</strain>
    </source>
</reference>
<protein>
    <recommendedName>
        <fullName evidence="7">Mab-21-like nucleotidyltransferase domain-containing protein</fullName>
    </recommendedName>
</protein>
<evidence type="ECO:0000256" key="6">
    <source>
        <dbReference type="ARBA" id="ARBA00023211"/>
    </source>
</evidence>
<evidence type="ECO:0000259" key="7">
    <source>
        <dbReference type="Pfam" id="PF03281"/>
    </source>
</evidence>
<gene>
    <name evidence="8" type="primary">Dana\GF27958</name>
    <name evidence="8" type="ORF">GF27958</name>
</gene>
<keyword evidence="3" id="KW-0547">Nucleotide-binding</keyword>
<dbReference type="GO" id="GO:0005525">
    <property type="term" value="F:GTP binding"/>
    <property type="evidence" value="ECO:0007669"/>
    <property type="project" value="UniProtKB-KW"/>
</dbReference>